<evidence type="ECO:0000313" key="2">
    <source>
        <dbReference type="EMBL" id="MCS5491657.1"/>
    </source>
</evidence>
<protein>
    <submittedName>
        <fullName evidence="2">Uncharacterized protein</fullName>
    </submittedName>
</protein>
<keyword evidence="1" id="KW-0472">Membrane</keyword>
<dbReference type="InterPro" id="IPR046674">
    <property type="entry name" value="DUF6544"/>
</dbReference>
<dbReference type="Proteomes" id="UP001206788">
    <property type="component" value="Unassembled WGS sequence"/>
</dbReference>
<keyword evidence="1" id="KW-1133">Transmembrane helix</keyword>
<proteinExistence type="predicted"/>
<dbReference type="EMBL" id="JANWGH010000003">
    <property type="protein sequence ID" value="MCS5491657.1"/>
    <property type="molecule type" value="Genomic_DNA"/>
</dbReference>
<accession>A0ABT2G8Q0</accession>
<organism evidence="2 3">
    <name type="scientific">Algoriphagus limi</name>
    <dbReference type="NCBI Taxonomy" id="2975273"/>
    <lineage>
        <taxon>Bacteria</taxon>
        <taxon>Pseudomonadati</taxon>
        <taxon>Bacteroidota</taxon>
        <taxon>Cytophagia</taxon>
        <taxon>Cytophagales</taxon>
        <taxon>Cyclobacteriaceae</taxon>
        <taxon>Algoriphagus</taxon>
    </lineage>
</organism>
<name>A0ABT2G8Q0_9BACT</name>
<feature type="transmembrane region" description="Helical" evidence="1">
    <location>
        <begin position="39"/>
        <end position="60"/>
    </location>
</feature>
<comment type="caution">
    <text evidence="2">The sequence shown here is derived from an EMBL/GenBank/DDBJ whole genome shotgun (WGS) entry which is preliminary data.</text>
</comment>
<feature type="transmembrane region" description="Helical" evidence="1">
    <location>
        <begin position="91"/>
        <end position="110"/>
    </location>
</feature>
<gene>
    <name evidence="2" type="ORF">NY014_14540</name>
</gene>
<evidence type="ECO:0000256" key="1">
    <source>
        <dbReference type="SAM" id="Phobius"/>
    </source>
</evidence>
<keyword evidence="3" id="KW-1185">Reference proteome</keyword>
<dbReference type="RefSeq" id="WP_259415278.1">
    <property type="nucleotide sequence ID" value="NZ_JANWGH010000003.1"/>
</dbReference>
<sequence length="357" mass="40958">MKTAIILIAILHGLIHLLGFLKAFKFAQIEQLTAPISPALGWVWLLGTILFLVFAILGFLENPSAGYFGILAVLISQVLIFSVWQDAKFGTIPNIIILITAIQMLFISNWNQKLEDEKAAFREKTESVELRKIRELPKPLIKWLNRIGFDETNPMTMAEIHQSAELKMKPSQDDWKLATAFQLTRVNYPAFHWEVEMQMLPGIKIFGRDQCLNGKGEMLILLGGIFPIVEEKGEKIDEGSIQRLLGELVWIPSLALHPAISWQELDGNSAKASLTIGETIGTGTFFFDENGDFIRFEALRFYENKPESKRFPWILTVQEYSTFQGIKIPSTMRATWRFEENDWTWLKLKIENIQYDF</sequence>
<reference evidence="2 3" key="1">
    <citation type="submission" date="2022-08" db="EMBL/GenBank/DDBJ databases">
        <title>Algoriphagus sp. CAU 1643 isolated from mud.</title>
        <authorList>
            <person name="Kim W."/>
        </authorList>
    </citation>
    <scope>NUCLEOTIDE SEQUENCE [LARGE SCALE GENOMIC DNA]</scope>
    <source>
        <strain evidence="2 3">CAU 1643</strain>
    </source>
</reference>
<feature type="transmembrane region" description="Helical" evidence="1">
    <location>
        <begin position="67"/>
        <end position="85"/>
    </location>
</feature>
<evidence type="ECO:0000313" key="3">
    <source>
        <dbReference type="Proteomes" id="UP001206788"/>
    </source>
</evidence>
<keyword evidence="1" id="KW-0812">Transmembrane</keyword>
<dbReference type="Pfam" id="PF20181">
    <property type="entry name" value="DUF6544"/>
    <property type="match status" value="1"/>
</dbReference>